<comment type="caution">
    <text evidence="4">The sequence shown here is derived from an EMBL/GenBank/DDBJ whole genome shotgun (WGS) entry which is preliminary data.</text>
</comment>
<dbReference type="GO" id="GO:1904680">
    <property type="term" value="F:peptide transmembrane transporter activity"/>
    <property type="evidence" value="ECO:0007669"/>
    <property type="project" value="TreeGrafter"/>
</dbReference>
<feature type="domain" description="Solute-binding protein family 5" evidence="3">
    <location>
        <begin position="89"/>
        <end position="436"/>
    </location>
</feature>
<evidence type="ECO:0000259" key="3">
    <source>
        <dbReference type="Pfam" id="PF00496"/>
    </source>
</evidence>
<feature type="chain" id="PRO_5038823378" evidence="2">
    <location>
        <begin position="24"/>
        <end position="517"/>
    </location>
</feature>
<dbReference type="PROSITE" id="PS51257">
    <property type="entry name" value="PROKAR_LIPOPROTEIN"/>
    <property type="match status" value="1"/>
</dbReference>
<evidence type="ECO:0000313" key="4">
    <source>
        <dbReference type="EMBL" id="MBM7591118.1"/>
    </source>
</evidence>
<sequence length="517" mass="56959">MFTQKVRLSLFTTIMAGMLAVTGCGNQSPTSTAGDAPKAETSAAQEQVLNIGLKSDPPSLDPAQSSATVDRMVQNSIYDKLFDLDKDGQIVPVLAESYEVSEDGKTYTLKLRQGVKFQDGTDFNAEAVKFNLDRYKEEGSKRAGEVKIINQVTVVDPLTVKIELSQPFAPFISVLTDRSGMMASPDAVKKYGKDYLNHPVGTGPFAFVEHVTGDHVTLKKNEQYWNGDVKLDQVNFKVFTNGTAAVQNLRSGVLDMIDSVPTKEIKGLQDSGFNVVTEPSMGYFGFYLNMSKEPFTNKFLRQAVDRAIDREAVVKVLMEGYAEPANSPFSPGNLAYGDFDKASKPNPEEIKSLLQQGGKPEGFTFKLQIGTSPKEEQFGAIVQGMLKPYNINVELEKVEFGALLDNEVSGNFQALALGWSGRPDPDQNFYDFVVKGAPYNVSRFDNDKLGELALQARVELDPAKRKQLYGQAMEIMHDEAGYVYVYHEANLIAMSKNVAGFTYVPDGIIRTATIEKK</sequence>
<dbReference type="Gene3D" id="3.40.190.10">
    <property type="entry name" value="Periplasmic binding protein-like II"/>
    <property type="match status" value="1"/>
</dbReference>
<dbReference type="GO" id="GO:0042597">
    <property type="term" value="C:periplasmic space"/>
    <property type="evidence" value="ECO:0007669"/>
    <property type="project" value="UniProtKB-ARBA"/>
</dbReference>
<dbReference type="InterPro" id="IPR000914">
    <property type="entry name" value="SBP_5_dom"/>
</dbReference>
<dbReference type="InterPro" id="IPR030678">
    <property type="entry name" value="Peptide/Ni-bd"/>
</dbReference>
<name>A0A938Y0U8_9BACL</name>
<accession>A0A938Y0U8</accession>
<proteinExistence type="predicted"/>
<evidence type="ECO:0000313" key="5">
    <source>
        <dbReference type="Proteomes" id="UP000717624"/>
    </source>
</evidence>
<dbReference type="EMBL" id="JAFBEB010000009">
    <property type="protein sequence ID" value="MBM7591118.1"/>
    <property type="molecule type" value="Genomic_DNA"/>
</dbReference>
<dbReference type="GO" id="GO:0043190">
    <property type="term" value="C:ATP-binding cassette (ABC) transporter complex"/>
    <property type="evidence" value="ECO:0007669"/>
    <property type="project" value="InterPro"/>
</dbReference>
<keyword evidence="1 2" id="KW-0732">Signal</keyword>
<dbReference type="PANTHER" id="PTHR30290">
    <property type="entry name" value="PERIPLASMIC BINDING COMPONENT OF ABC TRANSPORTER"/>
    <property type="match status" value="1"/>
</dbReference>
<reference evidence="4" key="1">
    <citation type="submission" date="2021-01" db="EMBL/GenBank/DDBJ databases">
        <title>Genomic Encyclopedia of Type Strains, Phase IV (KMG-IV): sequencing the most valuable type-strain genomes for metagenomic binning, comparative biology and taxonomic classification.</title>
        <authorList>
            <person name="Goeker M."/>
        </authorList>
    </citation>
    <scope>NUCLEOTIDE SEQUENCE</scope>
    <source>
        <strain evidence="4">DSM 25523</strain>
    </source>
</reference>
<dbReference type="SUPFAM" id="SSF53850">
    <property type="entry name" value="Periplasmic binding protein-like II"/>
    <property type="match status" value="1"/>
</dbReference>
<evidence type="ECO:0000256" key="1">
    <source>
        <dbReference type="ARBA" id="ARBA00022729"/>
    </source>
</evidence>
<evidence type="ECO:0000256" key="2">
    <source>
        <dbReference type="SAM" id="SignalP"/>
    </source>
</evidence>
<protein>
    <submittedName>
        <fullName evidence="4">Peptide/nickel transport system substrate-binding protein</fullName>
    </submittedName>
</protein>
<dbReference type="InterPro" id="IPR039424">
    <property type="entry name" value="SBP_5"/>
</dbReference>
<dbReference type="AlphaFoldDB" id="A0A938Y0U8"/>
<feature type="signal peptide" evidence="2">
    <location>
        <begin position="1"/>
        <end position="23"/>
    </location>
</feature>
<dbReference type="PANTHER" id="PTHR30290:SF38">
    <property type="entry name" value="D,D-DIPEPTIDE-BINDING PERIPLASMIC PROTEIN DDPA-RELATED"/>
    <property type="match status" value="1"/>
</dbReference>
<dbReference type="Gene3D" id="3.10.105.10">
    <property type="entry name" value="Dipeptide-binding Protein, Domain 3"/>
    <property type="match status" value="1"/>
</dbReference>
<dbReference type="Gene3D" id="3.90.76.10">
    <property type="entry name" value="Dipeptide-binding Protein, Domain 1"/>
    <property type="match status" value="1"/>
</dbReference>
<organism evidence="4 5">
    <name type="scientific">Brevibacillus fulvus</name>
    <dbReference type="NCBI Taxonomy" id="1125967"/>
    <lineage>
        <taxon>Bacteria</taxon>
        <taxon>Bacillati</taxon>
        <taxon>Bacillota</taxon>
        <taxon>Bacilli</taxon>
        <taxon>Bacillales</taxon>
        <taxon>Paenibacillaceae</taxon>
        <taxon>Brevibacillus</taxon>
    </lineage>
</organism>
<dbReference type="RefSeq" id="WP_204518856.1">
    <property type="nucleotide sequence ID" value="NZ_BAABIN010000014.1"/>
</dbReference>
<dbReference type="Pfam" id="PF00496">
    <property type="entry name" value="SBP_bac_5"/>
    <property type="match status" value="1"/>
</dbReference>
<gene>
    <name evidence="4" type="ORF">JOD01_002744</name>
</gene>
<dbReference type="Proteomes" id="UP000717624">
    <property type="component" value="Unassembled WGS sequence"/>
</dbReference>
<keyword evidence="5" id="KW-1185">Reference proteome</keyword>
<dbReference type="PIRSF" id="PIRSF002741">
    <property type="entry name" value="MppA"/>
    <property type="match status" value="1"/>
</dbReference>
<dbReference type="GO" id="GO:0015833">
    <property type="term" value="P:peptide transport"/>
    <property type="evidence" value="ECO:0007669"/>
    <property type="project" value="TreeGrafter"/>
</dbReference>